<keyword evidence="3 14" id="KW-0349">Heme</keyword>
<evidence type="ECO:0000256" key="4">
    <source>
        <dbReference type="ARBA" id="ARBA00022692"/>
    </source>
</evidence>
<dbReference type="RefSeq" id="XP_031766913.1">
    <property type="nucleotide sequence ID" value="XM_031911053.1"/>
</dbReference>
<dbReference type="PRINTS" id="PR00363">
    <property type="entry name" value="CYTOCHROMEB5"/>
</dbReference>
<evidence type="ECO:0000313" key="16">
    <source>
        <dbReference type="Proteomes" id="UP001652740"/>
    </source>
</evidence>
<evidence type="ECO:0000256" key="14">
    <source>
        <dbReference type="RuleBase" id="RU362121"/>
    </source>
</evidence>
<keyword evidence="4 14" id="KW-0812">Transmembrane</keyword>
<dbReference type="PROSITE" id="PS00191">
    <property type="entry name" value="CYTOCHROME_B5_1"/>
    <property type="match status" value="1"/>
</dbReference>
<dbReference type="PANTHER" id="PTHR19359:SF150">
    <property type="entry name" value="CYTOCHROME B5"/>
    <property type="match status" value="1"/>
</dbReference>
<dbReference type="RefSeq" id="XP_052748957.1">
    <property type="nucleotide sequence ID" value="XM_052892997.1"/>
</dbReference>
<dbReference type="InterPro" id="IPR018506">
    <property type="entry name" value="Cyt_B5_heme-BS"/>
</dbReference>
<evidence type="ECO:0000256" key="3">
    <source>
        <dbReference type="ARBA" id="ARBA00022617"/>
    </source>
</evidence>
<keyword evidence="10 14" id="KW-0472">Membrane</keyword>
<evidence type="ECO:0000256" key="10">
    <source>
        <dbReference type="ARBA" id="ARBA00023136"/>
    </source>
</evidence>
<dbReference type="GO" id="GO:0020037">
    <property type="term" value="F:heme binding"/>
    <property type="evidence" value="ECO:0007669"/>
    <property type="project" value="UniProtKB-UniRule"/>
</dbReference>
<feature type="domain" description="Cytochrome b5 heme-binding" evidence="15">
    <location>
        <begin position="2"/>
        <end position="78"/>
    </location>
</feature>
<dbReference type="AlphaFoldDB" id="A0A6J3BZM4"/>
<dbReference type="KEGG" id="gmw:113512898"/>
<dbReference type="InterPro" id="IPR050668">
    <property type="entry name" value="Cytochrome_b5"/>
</dbReference>
<keyword evidence="8" id="KW-0249">Electron transport</keyword>
<dbReference type="Pfam" id="PF00173">
    <property type="entry name" value="Cyt-b5"/>
    <property type="match status" value="1"/>
</dbReference>
<gene>
    <name evidence="17 18" type="primary">LOC113512898</name>
</gene>
<dbReference type="GeneID" id="113512898"/>
<evidence type="ECO:0000256" key="11">
    <source>
        <dbReference type="ARBA" id="ARBA00037877"/>
    </source>
</evidence>
<keyword evidence="6" id="KW-0256">Endoplasmic reticulum</keyword>
<dbReference type="FunFam" id="3.10.120.10:FF:000002">
    <property type="entry name" value="Cytochrome b5 type B"/>
    <property type="match status" value="1"/>
</dbReference>
<evidence type="ECO:0000256" key="12">
    <source>
        <dbReference type="ARBA" id="ARBA00038168"/>
    </source>
</evidence>
<evidence type="ECO:0000256" key="8">
    <source>
        <dbReference type="ARBA" id="ARBA00022982"/>
    </source>
</evidence>
<evidence type="ECO:0000259" key="15">
    <source>
        <dbReference type="PROSITE" id="PS50255"/>
    </source>
</evidence>
<sequence>MTREISFAEIKKHNNEKSVWIVIHNDVYDVTSYLGEHPGGEDALLEVAGKDGTQNFEDVGHSEDARNIMKKFKIGTLPPSERTGSSNITNCSNLKWAVLALAGAIVVGIVLKKYLS</sequence>
<keyword evidence="5 14" id="KW-0479">Metal-binding</keyword>
<dbReference type="InterPro" id="IPR001199">
    <property type="entry name" value="Cyt_B5-like_heme/steroid-bd"/>
</dbReference>
<evidence type="ECO:0000256" key="2">
    <source>
        <dbReference type="ARBA" id="ARBA00022448"/>
    </source>
</evidence>
<keyword evidence="2" id="KW-0813">Transport</keyword>
<evidence type="ECO:0000256" key="6">
    <source>
        <dbReference type="ARBA" id="ARBA00022824"/>
    </source>
</evidence>
<dbReference type="PANTHER" id="PTHR19359">
    <property type="entry name" value="CYTOCHROME B5"/>
    <property type="match status" value="1"/>
</dbReference>
<dbReference type="OrthoDB" id="260519at2759"/>
<dbReference type="InParanoid" id="A0A6J3BZM4"/>
<evidence type="ECO:0000256" key="13">
    <source>
        <dbReference type="ARBA" id="ARBA00039806"/>
    </source>
</evidence>
<dbReference type="InterPro" id="IPR036400">
    <property type="entry name" value="Cyt_B5-like_heme/steroid_sf"/>
</dbReference>
<evidence type="ECO:0000256" key="1">
    <source>
        <dbReference type="ARBA" id="ARBA00004131"/>
    </source>
</evidence>
<evidence type="ECO:0000313" key="17">
    <source>
        <dbReference type="RefSeq" id="XP_031766913.1"/>
    </source>
</evidence>
<dbReference type="SMART" id="SM01117">
    <property type="entry name" value="Cyt-b5"/>
    <property type="match status" value="1"/>
</dbReference>
<keyword evidence="9 14" id="KW-0408">Iron</keyword>
<comment type="subcellular location">
    <subcellularLocation>
        <location evidence="1">Endoplasmic reticulum membrane</location>
        <topology evidence="1">Single-pass membrane protein</topology>
        <orientation evidence="1">Cytoplasmic side</orientation>
    </subcellularLocation>
    <subcellularLocation>
        <location evidence="11">Microsome membrane</location>
        <topology evidence="11">Single-pass membrane protein</topology>
        <orientation evidence="11">Cytoplasmic side</orientation>
    </subcellularLocation>
</comment>
<keyword evidence="7" id="KW-0492">Microsome</keyword>
<proteinExistence type="inferred from homology"/>
<reference evidence="17" key="1">
    <citation type="submission" date="2025-04" db="UniProtKB">
        <authorList>
            <consortium name="RefSeq"/>
        </authorList>
    </citation>
    <scope>IDENTIFICATION</scope>
    <source>
        <tissue evidence="17">Whole adult</tissue>
        <tissue evidence="18">Whole larvae</tissue>
    </source>
</reference>
<name>A0A6J3BZM4_GALME</name>
<comment type="similarity">
    <text evidence="12 14">Belongs to the cytochrome b5 family.</text>
</comment>
<feature type="transmembrane region" description="Helical" evidence="14">
    <location>
        <begin position="96"/>
        <end position="115"/>
    </location>
</feature>
<dbReference type="Gene3D" id="3.10.120.10">
    <property type="entry name" value="Cytochrome b5-like heme/steroid binding domain"/>
    <property type="match status" value="1"/>
</dbReference>
<protein>
    <recommendedName>
        <fullName evidence="13">Cytochrome b5</fullName>
    </recommendedName>
</protein>
<evidence type="ECO:0000256" key="7">
    <source>
        <dbReference type="ARBA" id="ARBA00022848"/>
    </source>
</evidence>
<dbReference type="GO" id="GO:0046872">
    <property type="term" value="F:metal ion binding"/>
    <property type="evidence" value="ECO:0007669"/>
    <property type="project" value="UniProtKB-UniRule"/>
</dbReference>
<keyword evidence="16" id="KW-1185">Reference proteome</keyword>
<evidence type="ECO:0000256" key="9">
    <source>
        <dbReference type="ARBA" id="ARBA00023004"/>
    </source>
</evidence>
<dbReference type="Proteomes" id="UP001652740">
    <property type="component" value="Unplaced"/>
</dbReference>
<evidence type="ECO:0000256" key="5">
    <source>
        <dbReference type="ARBA" id="ARBA00022723"/>
    </source>
</evidence>
<dbReference type="GO" id="GO:0005789">
    <property type="term" value="C:endoplasmic reticulum membrane"/>
    <property type="evidence" value="ECO:0007669"/>
    <property type="project" value="UniProtKB-SubCell"/>
</dbReference>
<accession>A0A6J3BZM4</accession>
<dbReference type="PROSITE" id="PS50255">
    <property type="entry name" value="CYTOCHROME_B5_2"/>
    <property type="match status" value="1"/>
</dbReference>
<organism evidence="16 17">
    <name type="scientific">Galleria mellonella</name>
    <name type="common">Greater wax moth</name>
    <dbReference type="NCBI Taxonomy" id="7137"/>
    <lineage>
        <taxon>Eukaryota</taxon>
        <taxon>Metazoa</taxon>
        <taxon>Ecdysozoa</taxon>
        <taxon>Arthropoda</taxon>
        <taxon>Hexapoda</taxon>
        <taxon>Insecta</taxon>
        <taxon>Pterygota</taxon>
        <taxon>Neoptera</taxon>
        <taxon>Endopterygota</taxon>
        <taxon>Lepidoptera</taxon>
        <taxon>Glossata</taxon>
        <taxon>Ditrysia</taxon>
        <taxon>Pyraloidea</taxon>
        <taxon>Pyralidae</taxon>
        <taxon>Galleriinae</taxon>
        <taxon>Galleria</taxon>
    </lineage>
</organism>
<evidence type="ECO:0000313" key="18">
    <source>
        <dbReference type="RefSeq" id="XP_052748957.1"/>
    </source>
</evidence>
<dbReference type="SUPFAM" id="SSF55856">
    <property type="entry name" value="Cytochrome b5-like heme/steroid binding domain"/>
    <property type="match status" value="1"/>
</dbReference>
<keyword evidence="14" id="KW-1133">Transmembrane helix</keyword>